<organism evidence="1 2">
    <name type="scientific">Algoriphagus boritolerans DSM 17298 = JCM 18970</name>
    <dbReference type="NCBI Taxonomy" id="1120964"/>
    <lineage>
        <taxon>Bacteria</taxon>
        <taxon>Pseudomonadati</taxon>
        <taxon>Bacteroidota</taxon>
        <taxon>Cytophagia</taxon>
        <taxon>Cytophagales</taxon>
        <taxon>Cyclobacteriaceae</taxon>
        <taxon>Algoriphagus</taxon>
    </lineage>
</organism>
<reference evidence="2" key="1">
    <citation type="submission" date="2016-10" db="EMBL/GenBank/DDBJ databases">
        <authorList>
            <person name="Varghese N."/>
            <person name="Submissions S."/>
        </authorList>
    </citation>
    <scope>NUCLEOTIDE SEQUENCE [LARGE SCALE GENOMIC DNA]</scope>
    <source>
        <strain evidence="2">DSM 17298</strain>
    </source>
</reference>
<dbReference type="EMBL" id="FNVR01000019">
    <property type="protein sequence ID" value="SEG22958.1"/>
    <property type="molecule type" value="Genomic_DNA"/>
</dbReference>
<dbReference type="Proteomes" id="UP000236736">
    <property type="component" value="Unassembled WGS sequence"/>
</dbReference>
<dbReference type="STRING" id="1120964.GCA_001313265_03356"/>
<sequence length="133" mass="15843">MTAYMDNGDTLNTKPNSSKFFEDLMPIEEIFRAKNESEEKEFKKELEKRMNFLQPVVDETNQKLYKLGYRLALDGISYDTYLFEFDLNLTLTRETQLEEVKIKPKKMFLKESTFYLAASFDDEPDFLIFKNPF</sequence>
<dbReference type="RefSeq" id="WP_146064419.1">
    <property type="nucleotide sequence ID" value="NZ_FNVR01000019.1"/>
</dbReference>
<evidence type="ECO:0000313" key="2">
    <source>
        <dbReference type="Proteomes" id="UP000236736"/>
    </source>
</evidence>
<keyword evidence="2" id="KW-1185">Reference proteome</keyword>
<evidence type="ECO:0000313" key="1">
    <source>
        <dbReference type="EMBL" id="SEG22958.1"/>
    </source>
</evidence>
<accession>A0A1H5YFY1</accession>
<dbReference type="AlphaFoldDB" id="A0A1H5YFY1"/>
<gene>
    <name evidence="1" type="ORF">SAMN03080598_02976</name>
</gene>
<proteinExistence type="predicted"/>
<dbReference type="OrthoDB" id="9919657at2"/>
<protein>
    <submittedName>
        <fullName evidence="1">Uncharacterized protein</fullName>
    </submittedName>
</protein>
<name>A0A1H5YFY1_9BACT</name>